<evidence type="ECO:0000313" key="1">
    <source>
        <dbReference type="EMBL" id="RHN66440.1"/>
    </source>
</evidence>
<dbReference type="Proteomes" id="UP000265566">
    <property type="component" value="Chromosome 3"/>
</dbReference>
<comment type="caution">
    <text evidence="1">The sequence shown here is derived from an EMBL/GenBank/DDBJ whole genome shotgun (WGS) entry which is preliminary data.</text>
</comment>
<dbReference type="Gramene" id="rna14427">
    <property type="protein sequence ID" value="RHN66440.1"/>
    <property type="gene ID" value="gene14427"/>
</dbReference>
<reference evidence="2" key="1">
    <citation type="journal article" date="2018" name="Nat. Plants">
        <title>Whole-genome landscape of Medicago truncatula symbiotic genes.</title>
        <authorList>
            <person name="Pecrix Y."/>
            <person name="Staton S.E."/>
            <person name="Sallet E."/>
            <person name="Lelandais-Briere C."/>
            <person name="Moreau S."/>
            <person name="Carrere S."/>
            <person name="Blein T."/>
            <person name="Jardinaud M.F."/>
            <person name="Latrasse D."/>
            <person name="Zouine M."/>
            <person name="Zahm M."/>
            <person name="Kreplak J."/>
            <person name="Mayjonade B."/>
            <person name="Satge C."/>
            <person name="Perez M."/>
            <person name="Cauet S."/>
            <person name="Marande W."/>
            <person name="Chantry-Darmon C."/>
            <person name="Lopez-Roques C."/>
            <person name="Bouchez O."/>
            <person name="Berard A."/>
            <person name="Debelle F."/>
            <person name="Munos S."/>
            <person name="Bendahmane A."/>
            <person name="Berges H."/>
            <person name="Niebel A."/>
            <person name="Buitink J."/>
            <person name="Frugier F."/>
            <person name="Benhamed M."/>
            <person name="Crespi M."/>
            <person name="Gouzy J."/>
            <person name="Gamas P."/>
        </authorList>
    </citation>
    <scope>NUCLEOTIDE SEQUENCE [LARGE SCALE GENOMIC DNA]</scope>
    <source>
        <strain evidence="2">cv. Jemalong A17</strain>
    </source>
</reference>
<proteinExistence type="predicted"/>
<evidence type="ECO:0000313" key="2">
    <source>
        <dbReference type="Proteomes" id="UP000265566"/>
    </source>
</evidence>
<dbReference type="AlphaFoldDB" id="A0A396IMD0"/>
<name>A0A396IMD0_MEDTR</name>
<accession>A0A396IMD0</accession>
<organism evidence="1 2">
    <name type="scientific">Medicago truncatula</name>
    <name type="common">Barrel medic</name>
    <name type="synonym">Medicago tribuloides</name>
    <dbReference type="NCBI Taxonomy" id="3880"/>
    <lineage>
        <taxon>Eukaryota</taxon>
        <taxon>Viridiplantae</taxon>
        <taxon>Streptophyta</taxon>
        <taxon>Embryophyta</taxon>
        <taxon>Tracheophyta</taxon>
        <taxon>Spermatophyta</taxon>
        <taxon>Magnoliopsida</taxon>
        <taxon>eudicotyledons</taxon>
        <taxon>Gunneridae</taxon>
        <taxon>Pentapetalae</taxon>
        <taxon>rosids</taxon>
        <taxon>fabids</taxon>
        <taxon>Fabales</taxon>
        <taxon>Fabaceae</taxon>
        <taxon>Papilionoideae</taxon>
        <taxon>50 kb inversion clade</taxon>
        <taxon>NPAAA clade</taxon>
        <taxon>Hologalegina</taxon>
        <taxon>IRL clade</taxon>
        <taxon>Trifolieae</taxon>
        <taxon>Medicago</taxon>
    </lineage>
</organism>
<dbReference type="EMBL" id="PSQE01000003">
    <property type="protein sequence ID" value="RHN66440.1"/>
    <property type="molecule type" value="Genomic_DNA"/>
</dbReference>
<gene>
    <name evidence="1" type="ORF">MtrunA17_Chr3g0091071</name>
</gene>
<sequence>MTFCRFLIQSFPRRLGNLQTSFKLNPVSCLPTEKTVNVCRLLSPTICIGISFIFVSLISRCRKLINFPKCSGNSVRFSHCVKFKVCRL</sequence>
<protein>
    <submittedName>
        <fullName evidence="1">Uncharacterized protein</fullName>
    </submittedName>
</protein>